<comment type="similarity">
    <text evidence="1">Belongs to the transglycosylase Slt family.</text>
</comment>
<dbReference type="InterPro" id="IPR008258">
    <property type="entry name" value="Transglycosylase_SLT_dom_1"/>
</dbReference>
<evidence type="ECO:0000256" key="2">
    <source>
        <dbReference type="ARBA" id="ARBA00009387"/>
    </source>
</evidence>
<gene>
    <name evidence="6" type="ORF">GCM10022268_32000</name>
</gene>
<evidence type="ECO:0000313" key="6">
    <source>
        <dbReference type="EMBL" id="GAA3721364.1"/>
    </source>
</evidence>
<accession>A0ABP7EMM4</accession>
<dbReference type="PANTHER" id="PTHR37423:SF5">
    <property type="entry name" value="SOLUBLE LYTIC MUREIN TRANSGLYCOSYLASE"/>
    <property type="match status" value="1"/>
</dbReference>
<dbReference type="Proteomes" id="UP001500523">
    <property type="component" value="Unassembled WGS sequence"/>
</dbReference>
<keyword evidence="3 4" id="KW-0732">Signal</keyword>
<feature type="domain" description="Transglycosylase SLT" evidence="5">
    <location>
        <begin position="419"/>
        <end position="521"/>
    </location>
</feature>
<feature type="chain" id="PRO_5046021184" description="Transglycosylase SLT domain-containing protein" evidence="4">
    <location>
        <begin position="21"/>
        <end position="731"/>
    </location>
</feature>
<dbReference type="Gene3D" id="1.10.530.10">
    <property type="match status" value="1"/>
</dbReference>
<evidence type="ECO:0000256" key="4">
    <source>
        <dbReference type="SAM" id="SignalP"/>
    </source>
</evidence>
<evidence type="ECO:0000256" key="3">
    <source>
        <dbReference type="ARBA" id="ARBA00022729"/>
    </source>
</evidence>
<evidence type="ECO:0000256" key="1">
    <source>
        <dbReference type="ARBA" id="ARBA00007734"/>
    </source>
</evidence>
<organism evidence="6 7">
    <name type="scientific">Sphingomonas cynarae</name>
    <dbReference type="NCBI Taxonomy" id="930197"/>
    <lineage>
        <taxon>Bacteria</taxon>
        <taxon>Pseudomonadati</taxon>
        <taxon>Pseudomonadota</taxon>
        <taxon>Alphaproteobacteria</taxon>
        <taxon>Sphingomonadales</taxon>
        <taxon>Sphingomonadaceae</taxon>
        <taxon>Sphingomonas</taxon>
    </lineage>
</organism>
<dbReference type="CDD" id="cd13401">
    <property type="entry name" value="Slt70-like"/>
    <property type="match status" value="1"/>
</dbReference>
<comment type="similarity">
    <text evidence="2">Belongs to the virb1 family.</text>
</comment>
<dbReference type="SUPFAM" id="SSF53955">
    <property type="entry name" value="Lysozyme-like"/>
    <property type="match status" value="1"/>
</dbReference>
<reference evidence="7" key="1">
    <citation type="journal article" date="2019" name="Int. J. Syst. Evol. Microbiol.">
        <title>The Global Catalogue of Microorganisms (GCM) 10K type strain sequencing project: providing services to taxonomists for standard genome sequencing and annotation.</title>
        <authorList>
            <consortium name="The Broad Institute Genomics Platform"/>
            <consortium name="The Broad Institute Genome Sequencing Center for Infectious Disease"/>
            <person name="Wu L."/>
            <person name="Ma J."/>
        </authorList>
    </citation>
    <scope>NUCLEOTIDE SEQUENCE [LARGE SCALE GENOMIC DNA]</scope>
    <source>
        <strain evidence="7">JCM 17498</strain>
    </source>
</reference>
<evidence type="ECO:0000313" key="7">
    <source>
        <dbReference type="Proteomes" id="UP001500523"/>
    </source>
</evidence>
<feature type="signal peptide" evidence="4">
    <location>
        <begin position="1"/>
        <end position="20"/>
    </location>
</feature>
<dbReference type="SUPFAM" id="SSF48435">
    <property type="entry name" value="Bacterial muramidases"/>
    <property type="match status" value="1"/>
</dbReference>
<dbReference type="EMBL" id="BAABBF010000009">
    <property type="protein sequence ID" value="GAA3721364.1"/>
    <property type="molecule type" value="Genomic_DNA"/>
</dbReference>
<sequence length="731" mass="76789">MMRNLAIVAVLAALPCPALAAAAAAGVSGEAAPSGDIRSAGAAPAASVPAQLNTAQRDGYRAVFAAIREKRWQDAQIGLDAMPPGPLHAVARAELYTAKGSPRIELQPLTDLINQAPELPQAEALRRIATARGATGLPPLPSAQRLIWQDGAPRRVRTKATASDMVAADLAQRMQPFVKTDDGVSAEALLVSTGGLSAEATTEWRARVAWMYFLRGEDAKTRELGDLAAGGVGDWAVQGRWMASLAAWRQRDCAAAEAGFEGVAARASDVDLRAAGLYWASRADMVCARPDRIEGRLKAAAQFGESFYGQLARQALGLRDGADHAQRLRAADWATLDKRPNIRVAAALAEIGESDLADDVIRQQAKIGNPAEFGSLVRLAETLDLPATTIFLAHNTPAGVTMMAEARYPAPNWTPDSGWRVDKALVYAHALEESRFRSKVTSQAGAYGLMQIMPAAATDFARERGTSIDKAALSRPSTNMDIGQRHLERLRDMGLTGGLLPKVIAAYNAGPKPVGEWNAIVHDGGDPLLYIESIPYWETRGYVTTVLRNYWMYETRAGKAAPASRNALAQGLWPRFPGLSGATAVRMTPAGTGGNGPTMLAAISRTSTVRVRAPAALVARTAAPAMQVAAATQLAAARMPAIGLPVPMKGAPVTTVPPMTAQAAPVVAKAVRQSSVQRVASMMKAIPGAVAAAAGAMVDTDLLRQAGAAMAMQPQAIVGAAVSAIGQATID</sequence>
<keyword evidence="7" id="KW-1185">Reference proteome</keyword>
<dbReference type="Pfam" id="PF01464">
    <property type="entry name" value="SLT"/>
    <property type="match status" value="1"/>
</dbReference>
<proteinExistence type="inferred from homology"/>
<dbReference type="RefSeq" id="WP_344694392.1">
    <property type="nucleotide sequence ID" value="NZ_BAABBF010000009.1"/>
</dbReference>
<comment type="caution">
    <text evidence="6">The sequence shown here is derived from an EMBL/GenBank/DDBJ whole genome shotgun (WGS) entry which is preliminary data.</text>
</comment>
<dbReference type="InterPro" id="IPR008939">
    <property type="entry name" value="Lytic_TGlycosylase_superhlx_U"/>
</dbReference>
<name>A0ABP7EMM4_9SPHN</name>
<dbReference type="PANTHER" id="PTHR37423">
    <property type="entry name" value="SOLUBLE LYTIC MUREIN TRANSGLYCOSYLASE-RELATED"/>
    <property type="match status" value="1"/>
</dbReference>
<evidence type="ECO:0000259" key="5">
    <source>
        <dbReference type="Pfam" id="PF01464"/>
    </source>
</evidence>
<dbReference type="InterPro" id="IPR023346">
    <property type="entry name" value="Lysozyme-like_dom_sf"/>
</dbReference>
<protein>
    <recommendedName>
        <fullName evidence="5">Transglycosylase SLT domain-containing protein</fullName>
    </recommendedName>
</protein>